<reference evidence="10" key="2">
    <citation type="journal article" date="2008" name="J. Genet. Genomics">
        <title>Bioinformatic identification of genes encoding C1q-domain-containing proteins in zebrafish.</title>
        <authorList>
            <person name="Mei J."/>
            <person name="Gui J."/>
        </authorList>
    </citation>
    <scope>NUCLEOTIDE SEQUENCE</scope>
</reference>
<dbReference type="InterPro" id="IPR050822">
    <property type="entry name" value="Cerebellin_Synaptic_Org"/>
</dbReference>
<evidence type="ECO:0000313" key="9">
    <source>
        <dbReference type="Proteomes" id="UP000000437"/>
    </source>
</evidence>
<dbReference type="AGR" id="ZFIN:ZDB-GENE-080204-13"/>
<reference evidence="10" key="8">
    <citation type="journal article" date="2015" name="Nat. Commun.">
        <title>RFX transcription factors are essential for hearing in mice.</title>
        <authorList>
            <person name="Elkon R."/>
            <person name="Milon B."/>
            <person name="Morrison L."/>
            <person name="Shah M."/>
            <person name="Vijayakumar S."/>
            <person name="Racherla M."/>
            <person name="Leitch C.C."/>
            <person name="Silipino L."/>
            <person name="Hadi S."/>
            <person name="Weiss-Gayet M."/>
            <person name="Barras E."/>
            <person name="Schmid C.D."/>
            <person name="Ait-Lounis A."/>
            <person name="Barnes A."/>
            <person name="Song Y."/>
            <person name="Eisenman D.J."/>
            <person name="Eliyahu E."/>
            <person name="Frolenkov G.I."/>
            <person name="Strome S.E."/>
            <person name="Durand B."/>
            <person name="Zaghloul N.A."/>
            <person name="Jones S.M."/>
            <person name="Reith W."/>
            <person name="Hertzano R."/>
        </authorList>
    </citation>
    <scope>NUCLEOTIDE SEQUENCE</scope>
</reference>
<dbReference type="EMBL" id="AL929105">
    <property type="status" value="NOT_ANNOTATED_CDS"/>
    <property type="molecule type" value="Genomic_DNA"/>
</dbReference>
<dbReference type="Proteomes" id="UP000000437">
    <property type="component" value="Chromosome 7"/>
</dbReference>
<keyword evidence="2" id="KW-0964">Secreted</keyword>
<dbReference type="PROSITE" id="PS50871">
    <property type="entry name" value="C1Q"/>
    <property type="match status" value="1"/>
</dbReference>
<feature type="coiled-coil region" evidence="4">
    <location>
        <begin position="40"/>
        <end position="88"/>
    </location>
</feature>
<dbReference type="InterPro" id="IPR008983">
    <property type="entry name" value="Tumour_necrosis_fac-like_dom"/>
</dbReference>
<reference evidence="10" key="11">
    <citation type="journal article" date="2020" name="Life. Sci Alliance">
        <title>RNA exosome mutations in pontocerebellar hypoplasia alter ribosome biogenesis and p53 levels.</title>
        <authorList>
            <person name="Muller J.S."/>
            <person name="Burns D.T."/>
            <person name="Griffin H."/>
            <person name="Wells G.R."/>
            <person name="Zendah R.A."/>
            <person name="Munro B."/>
            <person name="Schneider C."/>
            <person name="Horvath R."/>
        </authorList>
    </citation>
    <scope>NUCLEOTIDE SEQUENCE</scope>
</reference>
<keyword evidence="9" id="KW-1185">Reference proteome</keyword>
<dbReference type="KEGG" id="dre:561171"/>
<reference evidence="10" key="12">
    <citation type="submission" date="2025-04" db="UniProtKB">
        <authorList>
            <consortium name="RefSeq"/>
        </authorList>
    </citation>
    <scope>IDENTIFICATION</scope>
</reference>
<dbReference type="GeneTree" id="ENSGT00940000163520"/>
<dbReference type="PANTHER" id="PTHR22923">
    <property type="entry name" value="CEREBELLIN-RELATED"/>
    <property type="match status" value="1"/>
</dbReference>
<evidence type="ECO:0000256" key="2">
    <source>
        <dbReference type="ARBA" id="ARBA00022525"/>
    </source>
</evidence>
<evidence type="ECO:0000256" key="5">
    <source>
        <dbReference type="SAM" id="SignalP"/>
    </source>
</evidence>
<proteinExistence type="evidence at transcript level"/>
<feature type="domain" description="C1q" evidence="6">
    <location>
        <begin position="90"/>
        <end position="225"/>
    </location>
</feature>
<reference evidence="10" key="10">
    <citation type="journal article" date="2017" name="Biol. Open">
        <title>Re-evaluating the functional landscape of the cardiovascular system during development.</title>
        <authorList>
            <person name="Takada N."/>
            <person name="Omae M."/>
            <person name="Sagawa F."/>
            <person name="Chi N.C."/>
            <person name="Endo S."/>
            <person name="Kozawa S."/>
            <person name="Sato T.N."/>
        </authorList>
    </citation>
    <scope>NUCLEOTIDE SEQUENCE</scope>
</reference>
<accession>A0A8M1NEY4</accession>
<dbReference type="OMA" id="HAGGECD"/>
<dbReference type="RefSeq" id="NP_001103579.1">
    <property type="nucleotide sequence ID" value="NM_001110109.1"/>
</dbReference>
<protein>
    <submittedName>
        <fullName evidence="8 10">Cerebellin 8</fullName>
    </submittedName>
    <submittedName>
        <fullName evidence="7">Zgc:171537 protein</fullName>
    </submittedName>
</protein>
<reference evidence="10" key="3">
    <citation type="journal article" date="2009" name="Mol. Immunol.">
        <title>Enhanced transcription of complement and coagulation genes in the absence of adaptive immunity.</title>
        <authorList>
            <person name="Jima D.D."/>
            <person name="Shah R.N."/>
            <person name="Orcutt T.M."/>
            <person name="Joshi D."/>
            <person name="Law J.M."/>
            <person name="Litman G.W."/>
            <person name="Trede N.S."/>
            <person name="Yoder J.A."/>
        </authorList>
    </citation>
    <scope>NUCLEOTIDE SEQUENCE</scope>
</reference>
<dbReference type="Bgee" id="ENSDARG00000019294">
    <property type="expression patterns" value="Expressed in liver and 13 other cell types or tissues"/>
</dbReference>
<dbReference type="eggNOG" id="ENOG502QQ53">
    <property type="taxonomic scope" value="Eukaryota"/>
</dbReference>
<dbReference type="Ensembl" id="ENSDART00000027072.9">
    <property type="protein sequence ID" value="ENSDARP00000019307.7"/>
    <property type="gene ID" value="ENSDARG00000019294.9"/>
</dbReference>
<evidence type="ECO:0000313" key="7">
    <source>
        <dbReference type="EMBL" id="AAI53957.1"/>
    </source>
</evidence>
<dbReference type="ZFIN" id="ZDB-GENE-080204-13">
    <property type="gene designation" value="cbln8"/>
</dbReference>
<reference evidence="10" key="6">
    <citation type="journal article" date="2012" name="J. Pathol.">
        <title>An osteosarcoma zebrafish model implicates Mmp-19 and Ets-1 as well as reduced host immune response in angiogenesis and migration.</title>
        <authorList>
            <person name="Mohseny A.B."/>
            <person name="Xiao W."/>
            <person name="Carvalho R."/>
            <person name="Spaink H.P."/>
            <person name="Hogendoorn P.C."/>
            <person name="Cleton-Jansen A.M."/>
        </authorList>
    </citation>
    <scope>NUCLEOTIDE SEQUENCE</scope>
</reference>
<evidence type="ECO:0000313" key="11">
    <source>
        <dbReference type="ZFIN" id="ZDB-GENE-080204-13"/>
    </source>
</evidence>
<evidence type="ECO:0000313" key="10">
    <source>
        <dbReference type="RefSeq" id="NP_001103579.1"/>
    </source>
</evidence>
<dbReference type="OrthoDB" id="6154955at2759"/>
<dbReference type="AlphaFoldDB" id="A8KB43"/>
<dbReference type="PANTHER" id="PTHR22923:SF102">
    <property type="entry name" value="CEREBELLIN 13-RELATED"/>
    <property type="match status" value="1"/>
</dbReference>
<evidence type="ECO:0000256" key="1">
    <source>
        <dbReference type="ARBA" id="ARBA00004613"/>
    </source>
</evidence>
<name>A8KB43_DANRE</name>
<feature type="signal peptide" evidence="5">
    <location>
        <begin position="1"/>
        <end position="18"/>
    </location>
</feature>
<dbReference type="STRING" id="7955.ENSDARP00000019307"/>
<comment type="subcellular location">
    <subcellularLocation>
        <location evidence="1">Secreted</location>
    </subcellularLocation>
</comment>
<dbReference type="Pfam" id="PF00386">
    <property type="entry name" value="C1q"/>
    <property type="match status" value="1"/>
</dbReference>
<dbReference type="SMR" id="A8KB43"/>
<evidence type="ECO:0000259" key="6">
    <source>
        <dbReference type="PROSITE" id="PS50871"/>
    </source>
</evidence>
<reference evidence="8" key="4">
    <citation type="submission" date="2011-06" db="UniProtKB">
        <authorList>
            <consortium name="Ensembl"/>
        </authorList>
    </citation>
    <scope>IDENTIFICATION</scope>
    <source>
        <strain evidence="8">Tuebingen</strain>
    </source>
</reference>
<organism evidence="7">
    <name type="scientific">Danio rerio</name>
    <name type="common">Zebrafish</name>
    <name type="synonym">Brachydanio rerio</name>
    <dbReference type="NCBI Taxonomy" id="7955"/>
    <lineage>
        <taxon>Eukaryota</taxon>
        <taxon>Metazoa</taxon>
        <taxon>Chordata</taxon>
        <taxon>Craniata</taxon>
        <taxon>Vertebrata</taxon>
        <taxon>Euteleostomi</taxon>
        <taxon>Actinopterygii</taxon>
        <taxon>Neopterygii</taxon>
        <taxon>Teleostei</taxon>
        <taxon>Ostariophysi</taxon>
        <taxon>Cypriniformes</taxon>
        <taxon>Danionidae</taxon>
        <taxon>Danioninae</taxon>
        <taxon>Danio</taxon>
    </lineage>
</organism>
<reference evidence="10" key="5">
    <citation type="journal article" date="2012" name="Dev. Comp. Immunol.">
        <title>Differential expression and intrachromosomal evolution of the sghC1q genes in zebrafish (Danio rerio).</title>
        <authorList>
            <person name="Carland T.M."/>
            <person name="Locke J.B."/>
            <person name="Nizet V."/>
            <person name="Gerwick L."/>
        </authorList>
    </citation>
    <scope>NUCLEOTIDE SEQUENCE</scope>
</reference>
<evidence type="ECO:0000256" key="3">
    <source>
        <dbReference type="ARBA" id="ARBA00022729"/>
    </source>
</evidence>
<dbReference type="PaxDb" id="7955-ENSDARP00000019307"/>
<reference evidence="10" key="9">
    <citation type="journal article" date="2016" name="BMC Genomics">
        <title>Gene evolution and gene expression after whole genome duplication in fish: the PhyloFish database.</title>
        <authorList>
            <person name="Pasquier J."/>
            <person name="Cabau C."/>
            <person name="Nguyen T."/>
            <person name="Jouanno E."/>
            <person name="Severac D."/>
            <person name="Braasch I."/>
            <person name="Journot L."/>
            <person name="Pontarotti P."/>
            <person name="Klopp C."/>
            <person name="Postlethwait J.H."/>
            <person name="Guiguen Y."/>
            <person name="Bobe J."/>
        </authorList>
    </citation>
    <scope>NUCLEOTIDE SEQUENCE</scope>
</reference>
<dbReference type="PRINTS" id="PR00007">
    <property type="entry name" value="COMPLEMNTC1Q"/>
</dbReference>
<dbReference type="GeneID" id="561171"/>
<keyword evidence="4" id="KW-0175">Coiled coil</keyword>
<evidence type="ECO:0000256" key="4">
    <source>
        <dbReference type="SAM" id="Coils"/>
    </source>
</evidence>
<accession>A8KB43</accession>
<dbReference type="EMBL" id="BC153956">
    <property type="protein sequence ID" value="AAI53957.1"/>
    <property type="molecule type" value="mRNA"/>
</dbReference>
<dbReference type="SMART" id="SM00110">
    <property type="entry name" value="C1Q"/>
    <property type="match status" value="1"/>
</dbReference>
<reference evidence="7" key="1">
    <citation type="submission" date="2007-10" db="EMBL/GenBank/DDBJ databases">
        <authorList>
            <consortium name="NIH - Zebrafish Gene Collection (ZGC) project"/>
        </authorList>
    </citation>
    <scope>NUCLEOTIDE SEQUENCE [LARGE SCALE MRNA]</scope>
    <source>
        <tissue evidence="7">Liver</tissue>
    </source>
</reference>
<dbReference type="SUPFAM" id="SSF49842">
    <property type="entry name" value="TNF-like"/>
    <property type="match status" value="1"/>
</dbReference>
<dbReference type="InterPro" id="IPR001073">
    <property type="entry name" value="C1q_dom"/>
</dbReference>
<dbReference type="Gene3D" id="2.60.120.40">
    <property type="match status" value="1"/>
</dbReference>
<feature type="chain" id="PRO_5035034810" evidence="5 10">
    <location>
        <begin position="19"/>
        <end position="225"/>
    </location>
</feature>
<keyword evidence="3 5" id="KW-0732">Signal</keyword>
<dbReference type="GO" id="GO:0005576">
    <property type="term" value="C:extracellular region"/>
    <property type="evidence" value="ECO:0007669"/>
    <property type="project" value="UniProtKB-SubCell"/>
</dbReference>
<reference evidence="8 9" key="7">
    <citation type="journal article" date="2013" name="Nature">
        <title>The zebrafish reference genome sequence and its relationship to the human genome.</title>
        <authorList>
            <consortium name="Genome Reference Consortium Zebrafish"/>
            <person name="Howe K."/>
            <person name="Clark M.D."/>
            <person name="Torroja C.F."/>
            <person name="Torrance J."/>
            <person name="Berthelot C."/>
            <person name="Muffato M."/>
            <person name="Collins J.E."/>
            <person name="Humphray S."/>
            <person name="McLaren K."/>
            <person name="Matthews L."/>
            <person name="McLaren S."/>
            <person name="Sealy I."/>
            <person name="Caccamo M."/>
            <person name="Churcher C."/>
            <person name="Scott C."/>
            <person name="Barrett J.C."/>
            <person name="Koch R."/>
            <person name="Rauch G.J."/>
            <person name="White S."/>
            <person name="Chow W."/>
            <person name="Kilian B."/>
            <person name="Quintais L.T."/>
            <person name="Guerra-Assuncao J.A."/>
            <person name="Zhou Y."/>
            <person name="Gu Y."/>
            <person name="Yen J."/>
            <person name="Vogel J.H."/>
            <person name="Eyre T."/>
            <person name="Redmond S."/>
            <person name="Banerjee R."/>
            <person name="Chi J."/>
            <person name="Fu B."/>
            <person name="Langley E."/>
            <person name="Maguire S.F."/>
            <person name="Laird G.K."/>
            <person name="Lloyd D."/>
            <person name="Kenyon E."/>
            <person name="Donaldson S."/>
            <person name="Sehra H."/>
            <person name="Almeida-King J."/>
            <person name="Loveland J."/>
            <person name="Trevanion S."/>
            <person name="Jones M."/>
            <person name="Quail M."/>
            <person name="Willey D."/>
            <person name="Hunt A."/>
            <person name="Burton J."/>
            <person name="Sims S."/>
            <person name="McLay K."/>
            <person name="Plumb B."/>
            <person name="Davis J."/>
            <person name="Clee C."/>
            <person name="Oliver K."/>
            <person name="Clark R."/>
            <person name="Riddle C."/>
            <person name="Elliot D."/>
            <person name="Eliott D."/>
            <person name="Threadgold G."/>
            <person name="Harden G."/>
            <person name="Ware D."/>
            <person name="Begum S."/>
            <person name="Mortimore B."/>
            <person name="Mortimer B."/>
            <person name="Kerry G."/>
            <person name="Heath P."/>
            <person name="Phillimore B."/>
            <person name="Tracey A."/>
            <person name="Corby N."/>
            <person name="Dunn M."/>
            <person name="Johnson C."/>
            <person name="Wood J."/>
            <person name="Clark S."/>
            <person name="Pelan S."/>
            <person name="Griffiths G."/>
            <person name="Smith M."/>
            <person name="Glithero R."/>
            <person name="Howden P."/>
            <person name="Barker N."/>
            <person name="Lloyd C."/>
            <person name="Stevens C."/>
            <person name="Harley J."/>
            <person name="Holt K."/>
            <person name="Panagiotidis G."/>
            <person name="Lovell J."/>
            <person name="Beasley H."/>
            <person name="Henderson C."/>
            <person name="Gordon D."/>
            <person name="Auger K."/>
            <person name="Wright D."/>
            <person name="Collins J."/>
            <person name="Raisen C."/>
            <person name="Dyer L."/>
            <person name="Leung K."/>
            <person name="Robertson L."/>
            <person name="Ambridge K."/>
            <person name="Leongamornlert D."/>
            <person name="McGuire S."/>
            <person name="Gilderthorp R."/>
            <person name="Griffiths C."/>
            <person name="Manthravadi D."/>
            <person name="Nichol S."/>
            <person name="Barker G."/>
            <person name="Whitehead S."/>
            <person name="Kay M."/>
            <person name="Brown J."/>
            <person name="Murnane C."/>
            <person name="Gray E."/>
            <person name="Humphries M."/>
            <person name="Sycamore N."/>
            <person name="Barker D."/>
            <person name="Saunders D."/>
            <person name="Wallis J."/>
            <person name="Babbage A."/>
            <person name="Hammond S."/>
            <person name="Mashreghi-Mohammadi M."/>
            <person name="Barr L."/>
            <person name="Martin S."/>
            <person name="Wray P."/>
            <person name="Ellington A."/>
            <person name="Matthews N."/>
            <person name="Ellwood M."/>
            <person name="Woodmansey R."/>
            <person name="Clark G."/>
            <person name="Cooper J."/>
            <person name="Cooper J."/>
            <person name="Tromans A."/>
            <person name="Grafham D."/>
            <person name="Skuce C."/>
            <person name="Pandian R."/>
            <person name="Andrews R."/>
            <person name="Harrison E."/>
            <person name="Kimberley A."/>
            <person name="Garnett J."/>
            <person name="Fosker N."/>
            <person name="Hall R."/>
            <person name="Garner P."/>
            <person name="Kelly D."/>
            <person name="Bird C."/>
            <person name="Palmer S."/>
            <person name="Gehring I."/>
            <person name="Berger A."/>
            <person name="Dooley C.M."/>
            <person name="Ersan-Urun Z."/>
            <person name="Eser C."/>
            <person name="Geiger H."/>
            <person name="Geisler M."/>
            <person name="Karotki L."/>
            <person name="Kirn A."/>
            <person name="Konantz J."/>
            <person name="Konantz M."/>
            <person name="Oberlander M."/>
            <person name="Rudolph-Geiger S."/>
            <person name="Teucke M."/>
            <person name="Lanz C."/>
            <person name="Raddatz G."/>
            <person name="Osoegawa K."/>
            <person name="Zhu B."/>
            <person name="Rapp A."/>
            <person name="Widaa S."/>
            <person name="Langford C."/>
            <person name="Yang F."/>
            <person name="Schuster S.C."/>
            <person name="Carter N.P."/>
            <person name="Harrow J."/>
            <person name="Ning Z."/>
            <person name="Herrero J."/>
            <person name="Searle S.M."/>
            <person name="Enright A."/>
            <person name="Geisler R."/>
            <person name="Plasterk R.H."/>
            <person name="Lee C."/>
            <person name="Westerfield M."/>
            <person name="de Jong P.J."/>
            <person name="Zon L.I."/>
            <person name="Postlethwait J.H."/>
            <person name="Nusslein-Volhard C."/>
            <person name="Hubbard T.J."/>
            <person name="Roest Crollius H."/>
            <person name="Rogers J."/>
            <person name="Stemple D.L."/>
        </authorList>
    </citation>
    <scope>NUCLEOTIDE SEQUENCE [LARGE SCALE GENOMIC DNA]</scope>
    <source>
        <strain evidence="8">Tuebingen</strain>
    </source>
</reference>
<gene>
    <name evidence="8 10 11" type="primary">cbln8</name>
    <name evidence="7 10" type="ORF">zgc:171537</name>
</gene>
<dbReference type="CTD" id="561171"/>
<sequence length="225" mass="25011">MRVTAVILLLLHTSLSFAQNGVETNLIDTFKQQTCPLMMCRELTKDLGASEEKLKSTEKRLHALESKLQELTSRLVDSEAQIEGLRAEHTGRPKVAFSAALGSGGFFGPFDTDVTLVYKDAFINIGNAYNKNTGIFTAPVKGVYYFSFFYHCSTSHGTELALHKNGEWVTVTAHHKKKGPAENGGNGITLQLQKGDQLYINLIKNKWIWDGSNVTVFNGFLLYDM</sequence>
<evidence type="ECO:0000313" key="8">
    <source>
        <dbReference type="Ensembl" id="ENSDARP00000019307"/>
    </source>
</evidence>
<dbReference type="HOGENOM" id="CLU_001074_8_1_1"/>